<dbReference type="InterPro" id="IPR000183">
    <property type="entry name" value="Orn/DAP/Arg_de-COase"/>
</dbReference>
<evidence type="ECO:0000259" key="6">
    <source>
        <dbReference type="Pfam" id="PF02784"/>
    </source>
</evidence>
<dbReference type="PRINTS" id="PR01182">
    <property type="entry name" value="ORNDCRBXLASE"/>
</dbReference>
<proteinExistence type="inferred from homology"/>
<dbReference type="SUPFAM" id="SSF50621">
    <property type="entry name" value="Alanine racemase C-terminal domain-like"/>
    <property type="match status" value="1"/>
</dbReference>
<evidence type="ECO:0000256" key="1">
    <source>
        <dbReference type="ARBA" id="ARBA00001933"/>
    </source>
</evidence>
<dbReference type="InterPro" id="IPR029066">
    <property type="entry name" value="PLP-binding_barrel"/>
</dbReference>
<evidence type="ECO:0000256" key="2">
    <source>
        <dbReference type="ARBA" id="ARBA00022898"/>
    </source>
</evidence>
<dbReference type="PROSITE" id="PS00879">
    <property type="entry name" value="ODR_DC_2_2"/>
    <property type="match status" value="1"/>
</dbReference>
<feature type="domain" description="Orn/DAP/Arg decarboxylase 2 C-terminal" evidence="5">
    <location>
        <begin position="339"/>
        <end position="433"/>
    </location>
</feature>
<feature type="region of interest" description="Disordered" evidence="4">
    <location>
        <begin position="484"/>
        <end position="531"/>
    </location>
</feature>
<dbReference type="EC" id="4.1.1.20" evidence="7"/>
<dbReference type="GO" id="GO:0008836">
    <property type="term" value="F:diaminopimelate decarboxylase activity"/>
    <property type="evidence" value="ECO:0007669"/>
    <property type="project" value="UniProtKB-EC"/>
</dbReference>
<dbReference type="Pfam" id="PF02784">
    <property type="entry name" value="Orn_Arg_deC_N"/>
    <property type="match status" value="1"/>
</dbReference>
<protein>
    <submittedName>
        <fullName evidence="7">Diaminopimelate decarboxylase</fullName>
        <ecNumber evidence="7">4.1.1.20</ecNumber>
    </submittedName>
</protein>
<sequence>MTFSRVCDDFSWSSSTLVHATGASQEVAVDMYAHDDKNSGEGRVSGTGGSGTYRRVDPGRRDGVVREAVRAGLIGADHLVAGFFDADGVRESVRYLREAFGDAPVLHTFAAKAASLVPVLRLLARSGMGCEVASPGELAQALAAGFSPERIVLDSPAKTQAELAHALSLGVAVNADNFAELDRIGTLLSAGDSSSVCGLRINPQVGAGSIDAMSTASRSSKFGVPLQDTGARRRILGAFAGRSWLTRVHVHVGSQGCSLELIGEGVRAAYELAEEINTAAGRQQVTSLDIGGGLPVNFDDDEIRPSYADYVEQLRTSVPGLFDGRYSLVTEFGRSLVAKNGFIAAVVEYTKDTGGRRIALTHAGAHVATRTVFMPQAWPLRVGVYDAEGRPKRGAPRVQDVAGPCCFAGDLVARGVELPELESGDVLVLHDTGGYYFSTPWSYNSLARPGVHGFTTQGPAIRFATVRPEQSLEEILAESGADQADALLSLGRPDRTTPAAGPPVSLTAPPSPPGTTINDRDDHEVRSAPCR</sequence>
<dbReference type="Pfam" id="PF00278">
    <property type="entry name" value="Orn_DAP_Arg_deC"/>
    <property type="match status" value="1"/>
</dbReference>
<reference evidence="7 8" key="1">
    <citation type="submission" date="2020-08" db="EMBL/GenBank/DDBJ databases">
        <title>Sequencing the genomes of 1000 actinobacteria strains.</title>
        <authorList>
            <person name="Klenk H.-P."/>
        </authorList>
    </citation>
    <scope>NUCLEOTIDE SEQUENCE [LARGE SCALE GENOMIC DNA]</scope>
    <source>
        <strain evidence="7 8">DSM 41530</strain>
    </source>
</reference>
<feature type="region of interest" description="Disordered" evidence="4">
    <location>
        <begin position="36"/>
        <end position="57"/>
    </location>
</feature>
<evidence type="ECO:0000313" key="8">
    <source>
        <dbReference type="Proteomes" id="UP000530530"/>
    </source>
</evidence>
<feature type="compositionally biased region" description="Basic and acidic residues" evidence="4">
    <location>
        <begin position="518"/>
        <end position="531"/>
    </location>
</feature>
<feature type="domain" description="Orn/DAP/Arg decarboxylase 2 N-terminal" evidence="6">
    <location>
        <begin position="89"/>
        <end position="338"/>
    </location>
</feature>
<dbReference type="Gene3D" id="3.20.20.10">
    <property type="entry name" value="Alanine racemase"/>
    <property type="match status" value="1"/>
</dbReference>
<dbReference type="PANTHER" id="PTHR43727">
    <property type="entry name" value="DIAMINOPIMELATE DECARBOXYLASE"/>
    <property type="match status" value="1"/>
</dbReference>
<comment type="cofactor">
    <cofactor evidence="1">
        <name>pyridoxal 5'-phosphate</name>
        <dbReference type="ChEBI" id="CHEBI:597326"/>
    </cofactor>
</comment>
<evidence type="ECO:0000256" key="3">
    <source>
        <dbReference type="RuleBase" id="RU003737"/>
    </source>
</evidence>
<dbReference type="InterPro" id="IPR022644">
    <property type="entry name" value="De-COase2_N"/>
</dbReference>
<keyword evidence="7" id="KW-0456">Lyase</keyword>
<comment type="similarity">
    <text evidence="3">Belongs to the Orn/Lys/Arg decarboxylase class-II family.</text>
</comment>
<dbReference type="Proteomes" id="UP000530530">
    <property type="component" value="Unassembled WGS sequence"/>
</dbReference>
<dbReference type="InterPro" id="IPR022643">
    <property type="entry name" value="De-COase2_C"/>
</dbReference>
<evidence type="ECO:0000256" key="4">
    <source>
        <dbReference type="SAM" id="MobiDB-lite"/>
    </source>
</evidence>
<gene>
    <name evidence="7" type="ORF">BJY27_007819</name>
</gene>
<dbReference type="PANTHER" id="PTHR43727:SF3">
    <property type="entry name" value="GROUP IV DECARBOXYLASE"/>
    <property type="match status" value="1"/>
</dbReference>
<dbReference type="InterPro" id="IPR022657">
    <property type="entry name" value="De-COase2_CS"/>
</dbReference>
<dbReference type="SUPFAM" id="SSF51419">
    <property type="entry name" value="PLP-binding barrel"/>
    <property type="match status" value="1"/>
</dbReference>
<dbReference type="Gene3D" id="2.40.37.10">
    <property type="entry name" value="Lyase, Ornithine Decarboxylase, Chain A, domain 1"/>
    <property type="match status" value="1"/>
</dbReference>
<dbReference type="EMBL" id="JACHNG010000001">
    <property type="protein sequence ID" value="MBB4786858.1"/>
    <property type="molecule type" value="Genomic_DNA"/>
</dbReference>
<dbReference type="InterPro" id="IPR002433">
    <property type="entry name" value="Orn_de-COase"/>
</dbReference>
<accession>A0ABR6LZ56</accession>
<dbReference type="PRINTS" id="PR01179">
    <property type="entry name" value="ODADCRBXLASE"/>
</dbReference>
<name>A0ABR6LZ56_9ACTN</name>
<comment type="caution">
    <text evidence="7">The sequence shown here is derived from an EMBL/GenBank/DDBJ whole genome shotgun (WGS) entry which is preliminary data.</text>
</comment>
<keyword evidence="8" id="KW-1185">Reference proteome</keyword>
<evidence type="ECO:0000313" key="7">
    <source>
        <dbReference type="EMBL" id="MBB4786858.1"/>
    </source>
</evidence>
<keyword evidence="2" id="KW-0663">Pyridoxal phosphate</keyword>
<organism evidence="7 8">
    <name type="scientific">Streptomyces rapamycinicus</name>
    <dbReference type="NCBI Taxonomy" id="1226757"/>
    <lineage>
        <taxon>Bacteria</taxon>
        <taxon>Bacillati</taxon>
        <taxon>Actinomycetota</taxon>
        <taxon>Actinomycetes</taxon>
        <taxon>Kitasatosporales</taxon>
        <taxon>Streptomycetaceae</taxon>
        <taxon>Streptomyces</taxon>
        <taxon>Streptomyces violaceusniger group</taxon>
    </lineage>
</organism>
<evidence type="ECO:0000259" key="5">
    <source>
        <dbReference type="Pfam" id="PF00278"/>
    </source>
</evidence>
<dbReference type="InterPro" id="IPR009006">
    <property type="entry name" value="Ala_racemase/Decarboxylase_C"/>
</dbReference>